<evidence type="ECO:0000313" key="2">
    <source>
        <dbReference type="Proteomes" id="UP001164539"/>
    </source>
</evidence>
<organism evidence="1 2">
    <name type="scientific">Melia azedarach</name>
    <name type="common">Chinaberry tree</name>
    <dbReference type="NCBI Taxonomy" id="155640"/>
    <lineage>
        <taxon>Eukaryota</taxon>
        <taxon>Viridiplantae</taxon>
        <taxon>Streptophyta</taxon>
        <taxon>Embryophyta</taxon>
        <taxon>Tracheophyta</taxon>
        <taxon>Spermatophyta</taxon>
        <taxon>Magnoliopsida</taxon>
        <taxon>eudicotyledons</taxon>
        <taxon>Gunneridae</taxon>
        <taxon>Pentapetalae</taxon>
        <taxon>rosids</taxon>
        <taxon>malvids</taxon>
        <taxon>Sapindales</taxon>
        <taxon>Meliaceae</taxon>
        <taxon>Melia</taxon>
    </lineage>
</organism>
<reference evidence="1 2" key="1">
    <citation type="journal article" date="2023" name="Science">
        <title>Complex scaffold remodeling in plant triterpene biosynthesis.</title>
        <authorList>
            <person name="De La Pena R."/>
            <person name="Hodgson H."/>
            <person name="Liu J.C."/>
            <person name="Stephenson M.J."/>
            <person name="Martin A.C."/>
            <person name="Owen C."/>
            <person name="Harkess A."/>
            <person name="Leebens-Mack J."/>
            <person name="Jimenez L.E."/>
            <person name="Osbourn A."/>
            <person name="Sattely E.S."/>
        </authorList>
    </citation>
    <scope>NUCLEOTIDE SEQUENCE [LARGE SCALE GENOMIC DNA]</scope>
    <source>
        <strain evidence="2">cv. JPN11</strain>
        <tissue evidence="1">Leaf</tissue>
    </source>
</reference>
<sequence length="378" mass="42348">MKGIDSPENSKTSNSNETGSEDEREEMGKTCKSISGECSSSSSIELENENKETPAAGYSGSTRQYNRSKTPRLRWTPELHLCFVHAVERLGGQERATPKLVLQFMDIKGLNISHVKSHLQMYRNKKLDEPNQEQGLLFRSGGGGHQIYNFSQVPMMQNFNRRPSSSLRYGDVAAWRRNGNQTCSFDLGKNNAVGQAKHGLYASVAERLLGTQNTKSLNLDSYTASTCSFNEQDTSKTHPTFEEVDESIRRFRQSHSTSRPSSSMEANFKTQVEERVKGQINCLKKNSSHHCNSWPMVQEVENKLKRKTWDSESDIDLNLSLKIKPNIDEVLEGDEVESTSLSLSLSSSSSSKISRLKEGYVSRKQEKTTAASALDLTL</sequence>
<evidence type="ECO:0000313" key="1">
    <source>
        <dbReference type="EMBL" id="KAJ4720108.1"/>
    </source>
</evidence>
<dbReference type="EMBL" id="CM051397">
    <property type="protein sequence ID" value="KAJ4720108.1"/>
    <property type="molecule type" value="Genomic_DNA"/>
</dbReference>
<name>A0ACC1Y9N3_MELAZ</name>
<protein>
    <submittedName>
        <fullName evidence="1">Myb family transcription factor</fullName>
    </submittedName>
</protein>
<dbReference type="Proteomes" id="UP001164539">
    <property type="component" value="Chromosome 4"/>
</dbReference>
<comment type="caution">
    <text evidence="1">The sequence shown here is derived from an EMBL/GenBank/DDBJ whole genome shotgun (WGS) entry which is preliminary data.</text>
</comment>
<accession>A0ACC1Y9N3</accession>
<gene>
    <name evidence="1" type="ORF">OWV82_007989</name>
</gene>
<keyword evidence="2" id="KW-1185">Reference proteome</keyword>
<proteinExistence type="predicted"/>